<evidence type="ECO:0000313" key="2">
    <source>
        <dbReference type="Proteomes" id="UP000259976"/>
    </source>
</evidence>
<reference evidence="1 2" key="1">
    <citation type="journal article" date="2016" name="Curr. Microbiol.">
        <title>Characterization and Complete Genome Sequences of Three N4-Like Roseobacter Phages Isolated from the South China Sea.</title>
        <authorList>
            <person name="Li B."/>
            <person name="Zhang S."/>
            <person name="Long L."/>
            <person name="Huang S."/>
        </authorList>
    </citation>
    <scope>NUCLEOTIDE SEQUENCE [LARGE SCALE GENOMIC DNA]</scope>
</reference>
<dbReference type="Proteomes" id="UP000259976">
    <property type="component" value="Segment"/>
</dbReference>
<gene>
    <name evidence="1" type="ORF">RDp01_gp68</name>
</gene>
<organism evidence="1 2">
    <name type="scientific">Roseobacter phage RD-1410W1-01</name>
    <dbReference type="NCBI Taxonomy" id="1815984"/>
    <lineage>
        <taxon>Viruses</taxon>
        <taxon>Duplodnaviria</taxon>
        <taxon>Heunggongvirae</taxon>
        <taxon>Uroviricota</taxon>
        <taxon>Caudoviricetes</taxon>
        <taxon>Schitoviridae</taxon>
        <taxon>Rhodovirinae</taxon>
        <taxon>Aoqinvirus</taxon>
        <taxon>Aoqinvirus RD1410W101</taxon>
    </lineage>
</organism>
<accession>A0A191VYK7</accession>
<proteinExistence type="predicted"/>
<name>A0A191VYK7_9CAUD</name>
<dbReference type="EMBL" id="KU885989">
    <property type="protein sequence ID" value="ANJ20802.1"/>
    <property type="molecule type" value="Genomic_DNA"/>
</dbReference>
<keyword evidence="2" id="KW-1185">Reference proteome</keyword>
<evidence type="ECO:0000313" key="1">
    <source>
        <dbReference type="EMBL" id="ANJ20802.1"/>
    </source>
</evidence>
<sequence length="447" mass="49288">MAVENLDNSSELANSLFATLTSGIDIPEAPDFSEDKYSFDPDSSSVLYQDTTPVSIDDVTTVSLEGDGAFDKMMAALDLHMEREFKAGRLTTAQYAEVYTAVTQSVLSNATSFALQKDQSKWAAIQAQMQARIVEIQATMALIELEKAKIETAKAGFDMNLTAANFAMTKMQTAVVEAEHDGVTINNALAEYNLNYTAPAEVAIKHYERNAVMPSTVAMNEFQVDRILPAQAAAAEYTNHEILPLEKALKEIQNEIAGVESETATYNLEKILPNQYAQAQHVLNVRQPAESEAIFEQIEQARAQTLDTRRDGLTPVSGVIGLQKEGLDWDNQTKDYVLANQLPRQVELVGKQIDLTTEQRESERAKTLDTRTDGATVEGSVGKQKDLYDQQIDSFVKDSQHKTAKMYLDSWITQKTLDEGLTAPTQLTNNEINEVLAAVRSNNSLGS</sequence>
<protein>
    <submittedName>
        <fullName evidence="1">Uncharacterized protein</fullName>
    </submittedName>
</protein>